<dbReference type="GO" id="GO:0022857">
    <property type="term" value="F:transmembrane transporter activity"/>
    <property type="evidence" value="ECO:0007669"/>
    <property type="project" value="InterPro"/>
</dbReference>
<dbReference type="InterPro" id="IPR006143">
    <property type="entry name" value="RND_pump_MFP"/>
</dbReference>
<dbReference type="Gene3D" id="2.40.30.170">
    <property type="match status" value="1"/>
</dbReference>
<dbReference type="PANTHER" id="PTHR30097:SF4">
    <property type="entry name" value="SLR6042 PROTEIN"/>
    <property type="match status" value="1"/>
</dbReference>
<evidence type="ECO:0000313" key="10">
    <source>
        <dbReference type="Proteomes" id="UP000366819"/>
    </source>
</evidence>
<reference evidence="9 10" key="1">
    <citation type="submission" date="2019-08" db="EMBL/GenBank/DDBJ databases">
        <authorList>
            <person name="Peeters C."/>
        </authorList>
    </citation>
    <scope>NUCLEOTIDE SEQUENCE [LARGE SCALE GENOMIC DNA]</scope>
    <source>
        <strain evidence="9 10">LMG 31011</strain>
    </source>
</reference>
<dbReference type="Gene3D" id="1.10.287.470">
    <property type="entry name" value="Helix hairpin bin"/>
    <property type="match status" value="1"/>
</dbReference>
<accession>A0A5E4XDI3</accession>
<keyword evidence="10" id="KW-1185">Reference proteome</keyword>
<feature type="domain" description="CusB-like beta-barrel" evidence="6">
    <location>
        <begin position="265"/>
        <end position="340"/>
    </location>
</feature>
<dbReference type="GO" id="GO:0060003">
    <property type="term" value="P:copper ion export"/>
    <property type="evidence" value="ECO:0007669"/>
    <property type="project" value="TreeGrafter"/>
</dbReference>
<dbReference type="Pfam" id="PF25893">
    <property type="entry name" value="HH_CzcB"/>
    <property type="match status" value="1"/>
</dbReference>
<dbReference type="Gene3D" id="2.40.50.100">
    <property type="match status" value="1"/>
</dbReference>
<dbReference type="RefSeq" id="WP_150577245.1">
    <property type="nucleotide sequence ID" value="NZ_CABPSN010000005.1"/>
</dbReference>
<sequence length="419" mass="43987">MQGKKKLLTVGAAVALCVGVGVGIAVATQGKSATDTAPSAKVQGDEDHADHGKEGGNEAGKEGAEATAHGNAKDDDEGTVSLTDAQRTAAGIDIKTAGTARIAEQMELPGEIRFNEDRTGHIVPRVSGIVERVNVVLGQQVKRGDVLAVLSSTQVSEQRAELLTAQERRAAAATTLAREKLLWEEKISAEQDYLQAQQALREADITLRNARHKLDAVGAGAQGASGLSRFELRAPFDGTIVAKHAALGEAVTEATNLFTLSDLATVWTEIAVPAQSLGAVRVGTPVLVRATAFESQAKGSIANVDSLLGEQTRTAKARVVLDNPERTWRPGVFVNVVIGTREAQVPVAVTADAIQNVEGRTVVFVKTDEGFKATPVETGRKDAEFVEIVSGLQADTPYAAANSFVLKAELGKSTAEHGH</sequence>
<dbReference type="EMBL" id="CABPSN010000005">
    <property type="protein sequence ID" value="VVE34230.1"/>
    <property type="molecule type" value="Genomic_DNA"/>
</dbReference>
<dbReference type="GO" id="GO:0046914">
    <property type="term" value="F:transition metal ion binding"/>
    <property type="evidence" value="ECO:0007669"/>
    <property type="project" value="TreeGrafter"/>
</dbReference>
<dbReference type="NCBIfam" id="TIGR01730">
    <property type="entry name" value="RND_mfp"/>
    <property type="match status" value="1"/>
</dbReference>
<dbReference type="GO" id="GO:0015679">
    <property type="term" value="P:plasma membrane copper ion transport"/>
    <property type="evidence" value="ECO:0007669"/>
    <property type="project" value="TreeGrafter"/>
</dbReference>
<dbReference type="InterPro" id="IPR051909">
    <property type="entry name" value="MFP_Cation_Efflux"/>
</dbReference>
<keyword evidence="4" id="KW-0732">Signal</keyword>
<feature type="domain" description="CzcB-like C-terminal circularly permuted SH3-like" evidence="8">
    <location>
        <begin position="347"/>
        <end position="407"/>
    </location>
</feature>
<dbReference type="InterPro" id="IPR058647">
    <property type="entry name" value="BSH_CzcB-like"/>
</dbReference>
<dbReference type="GO" id="GO:0030288">
    <property type="term" value="C:outer membrane-bounded periplasmic space"/>
    <property type="evidence" value="ECO:0007669"/>
    <property type="project" value="TreeGrafter"/>
</dbReference>
<dbReference type="InterPro" id="IPR058792">
    <property type="entry name" value="Beta-barrel_RND_2"/>
</dbReference>
<evidence type="ECO:0000256" key="1">
    <source>
        <dbReference type="ARBA" id="ARBA00009477"/>
    </source>
</evidence>
<dbReference type="PANTHER" id="PTHR30097">
    <property type="entry name" value="CATION EFFLUX SYSTEM PROTEIN CUSB"/>
    <property type="match status" value="1"/>
</dbReference>
<dbReference type="Pfam" id="PF25975">
    <property type="entry name" value="CzcB_C"/>
    <property type="match status" value="1"/>
</dbReference>
<dbReference type="GO" id="GO:0016020">
    <property type="term" value="C:membrane"/>
    <property type="evidence" value="ECO:0007669"/>
    <property type="project" value="InterPro"/>
</dbReference>
<evidence type="ECO:0000256" key="4">
    <source>
        <dbReference type="SAM" id="SignalP"/>
    </source>
</evidence>
<keyword evidence="2" id="KW-0813">Transport</keyword>
<dbReference type="Pfam" id="PF25973">
    <property type="entry name" value="BSH_CzcB"/>
    <property type="match status" value="1"/>
</dbReference>
<proteinExistence type="inferred from homology"/>
<dbReference type="Pfam" id="PF25954">
    <property type="entry name" value="Beta-barrel_RND_2"/>
    <property type="match status" value="1"/>
</dbReference>
<comment type="similarity">
    <text evidence="1">Belongs to the membrane fusion protein (MFP) (TC 8.A.1) family.</text>
</comment>
<feature type="chain" id="PRO_5022910479" evidence="4">
    <location>
        <begin position="28"/>
        <end position="419"/>
    </location>
</feature>
<feature type="compositionally biased region" description="Basic and acidic residues" evidence="3">
    <location>
        <begin position="43"/>
        <end position="64"/>
    </location>
</feature>
<protein>
    <submittedName>
        <fullName evidence="9">Efflux transporter periplasmic adaptor subunit</fullName>
    </submittedName>
</protein>
<dbReference type="InterPro" id="IPR058649">
    <property type="entry name" value="CzcB_C"/>
</dbReference>
<evidence type="ECO:0000313" key="9">
    <source>
        <dbReference type="EMBL" id="VVE34230.1"/>
    </source>
</evidence>
<dbReference type="Proteomes" id="UP000366819">
    <property type="component" value="Unassembled WGS sequence"/>
</dbReference>
<evidence type="ECO:0000259" key="8">
    <source>
        <dbReference type="Pfam" id="PF25975"/>
    </source>
</evidence>
<evidence type="ECO:0000259" key="5">
    <source>
        <dbReference type="Pfam" id="PF25893"/>
    </source>
</evidence>
<dbReference type="Gene3D" id="2.40.420.20">
    <property type="match status" value="1"/>
</dbReference>
<feature type="region of interest" description="Disordered" evidence="3">
    <location>
        <begin position="30"/>
        <end position="79"/>
    </location>
</feature>
<feature type="domain" description="CzcB-like barrel-sandwich hybrid" evidence="7">
    <location>
        <begin position="118"/>
        <end position="262"/>
    </location>
</feature>
<dbReference type="InterPro" id="IPR058648">
    <property type="entry name" value="HH_CzcB-like"/>
</dbReference>
<dbReference type="FunFam" id="2.40.30.170:FF:000010">
    <property type="entry name" value="Efflux RND transporter periplasmic adaptor subunit"/>
    <property type="match status" value="1"/>
</dbReference>
<evidence type="ECO:0000256" key="3">
    <source>
        <dbReference type="SAM" id="MobiDB-lite"/>
    </source>
</evidence>
<organism evidence="9 10">
    <name type="scientific">Pandoraea aquatica</name>
    <dbReference type="NCBI Taxonomy" id="2508290"/>
    <lineage>
        <taxon>Bacteria</taxon>
        <taxon>Pseudomonadati</taxon>
        <taxon>Pseudomonadota</taxon>
        <taxon>Betaproteobacteria</taxon>
        <taxon>Burkholderiales</taxon>
        <taxon>Burkholderiaceae</taxon>
        <taxon>Pandoraea</taxon>
    </lineage>
</organism>
<dbReference type="AlphaFoldDB" id="A0A5E4XDI3"/>
<evidence type="ECO:0000259" key="6">
    <source>
        <dbReference type="Pfam" id="PF25954"/>
    </source>
</evidence>
<feature type="signal peptide" evidence="4">
    <location>
        <begin position="1"/>
        <end position="27"/>
    </location>
</feature>
<evidence type="ECO:0000259" key="7">
    <source>
        <dbReference type="Pfam" id="PF25973"/>
    </source>
</evidence>
<evidence type="ECO:0000256" key="2">
    <source>
        <dbReference type="ARBA" id="ARBA00022448"/>
    </source>
</evidence>
<name>A0A5E4XDI3_9BURK</name>
<dbReference type="SUPFAM" id="SSF111369">
    <property type="entry name" value="HlyD-like secretion proteins"/>
    <property type="match status" value="1"/>
</dbReference>
<gene>
    <name evidence="9" type="ORF">PAQ31011_03829</name>
</gene>
<feature type="domain" description="CzcB-like alpha-helical hairpin" evidence="5">
    <location>
        <begin position="157"/>
        <end position="216"/>
    </location>
</feature>
<dbReference type="OrthoDB" id="9768185at2"/>